<feature type="domain" description="Glycosyl transferase family 1" evidence="3">
    <location>
        <begin position="239"/>
        <end position="399"/>
    </location>
</feature>
<evidence type="ECO:0000256" key="1">
    <source>
        <dbReference type="ARBA" id="ARBA00022676"/>
    </source>
</evidence>
<dbReference type="EC" id="2.4.-.-" evidence="5"/>
<comment type="caution">
    <text evidence="5">The sequence shown here is derived from an EMBL/GenBank/DDBJ whole genome shotgun (WGS) entry which is preliminary data.</text>
</comment>
<evidence type="ECO:0000259" key="4">
    <source>
        <dbReference type="Pfam" id="PF13439"/>
    </source>
</evidence>
<keyword evidence="2 5" id="KW-0808">Transferase</keyword>
<evidence type="ECO:0000313" key="5">
    <source>
        <dbReference type="EMBL" id="MFC6397264.1"/>
    </source>
</evidence>
<accession>A0ABW1X399</accession>
<keyword evidence="6" id="KW-1185">Reference proteome</keyword>
<dbReference type="InterPro" id="IPR050194">
    <property type="entry name" value="Glycosyltransferase_grp1"/>
</dbReference>
<feature type="domain" description="Glycosyltransferase subfamily 4-like N-terminal" evidence="4">
    <location>
        <begin position="23"/>
        <end position="197"/>
    </location>
</feature>
<dbReference type="Proteomes" id="UP001596266">
    <property type="component" value="Unassembled WGS sequence"/>
</dbReference>
<keyword evidence="1 5" id="KW-0328">Glycosyltransferase</keyword>
<dbReference type="InterPro" id="IPR001296">
    <property type="entry name" value="Glyco_trans_1"/>
</dbReference>
<name>A0ABW1X399_9ACTN</name>
<sequence length="437" mass="46924">MSRIGFISLHTSPLDAPGSKDAGGMNVVEVAQALALGELGHQVEIVTRRSDDQTPVVVEIAPNVQVRHLVAGPTEPLAKSAQEEWIGAFADAMVADLEPYDIVHSHHWMSGVAALRAAQRWGVPHVQSFHSVAALPHRPLGEGEPPESPGRVEGERVIAQESDLVVAVSHAEARTIIDRCGADSKRVVVVHPGVDTDLFRPEGSCECHEPGDPHRPWRPELNGEDEPKQFGPCIKSNPNGYVLFAARLQPLKAPDLAMMTVAGVPAELRPTLVIAGETSQDFQGYRDELVDLAANLGINDRVCWLGSQSRNDLARLVRGARVVMVPSYSETFGLIALEANAAGVPVLAEAEGGLVEAVQDGVTAVLLKSREAEDWSAALTDLMRDPSQLEAMGQAARRRALGFSWERAAEQLDSHYRRLLGIESPAAAAPENGTFGS</sequence>
<dbReference type="EMBL" id="JBHSUA010000019">
    <property type="protein sequence ID" value="MFC6397264.1"/>
    <property type="molecule type" value="Genomic_DNA"/>
</dbReference>
<evidence type="ECO:0000259" key="3">
    <source>
        <dbReference type="Pfam" id="PF00534"/>
    </source>
</evidence>
<dbReference type="Pfam" id="PF00534">
    <property type="entry name" value="Glycos_transf_1"/>
    <property type="match status" value="1"/>
</dbReference>
<evidence type="ECO:0000313" key="6">
    <source>
        <dbReference type="Proteomes" id="UP001596266"/>
    </source>
</evidence>
<gene>
    <name evidence="5" type="ORF">ACFP57_09765</name>
</gene>
<dbReference type="PANTHER" id="PTHR45947:SF13">
    <property type="entry name" value="TRANSFERASE"/>
    <property type="match status" value="1"/>
</dbReference>
<dbReference type="RefSeq" id="WP_343886510.1">
    <property type="nucleotide sequence ID" value="NZ_BAAAKI010000016.1"/>
</dbReference>
<dbReference type="SUPFAM" id="SSF53756">
    <property type="entry name" value="UDP-Glycosyltransferase/glycogen phosphorylase"/>
    <property type="match status" value="1"/>
</dbReference>
<proteinExistence type="predicted"/>
<reference evidence="6" key="1">
    <citation type="journal article" date="2019" name="Int. J. Syst. Evol. Microbiol.">
        <title>The Global Catalogue of Microorganisms (GCM) 10K type strain sequencing project: providing services to taxonomists for standard genome sequencing and annotation.</title>
        <authorList>
            <consortium name="The Broad Institute Genomics Platform"/>
            <consortium name="The Broad Institute Genome Sequencing Center for Infectious Disease"/>
            <person name="Wu L."/>
            <person name="Ma J."/>
        </authorList>
    </citation>
    <scope>NUCLEOTIDE SEQUENCE [LARGE SCALE GENOMIC DNA]</scope>
    <source>
        <strain evidence="6">CGMCC 1.15277</strain>
    </source>
</reference>
<dbReference type="Pfam" id="PF13439">
    <property type="entry name" value="Glyco_transf_4"/>
    <property type="match status" value="1"/>
</dbReference>
<dbReference type="PANTHER" id="PTHR45947">
    <property type="entry name" value="SULFOQUINOVOSYL TRANSFERASE SQD2"/>
    <property type="match status" value="1"/>
</dbReference>
<protein>
    <submittedName>
        <fullName evidence="5">Glycosyltransferase</fullName>
        <ecNumber evidence="5">2.4.-.-</ecNumber>
    </submittedName>
</protein>
<evidence type="ECO:0000256" key="2">
    <source>
        <dbReference type="ARBA" id="ARBA00022679"/>
    </source>
</evidence>
<dbReference type="GO" id="GO:0016757">
    <property type="term" value="F:glycosyltransferase activity"/>
    <property type="evidence" value="ECO:0007669"/>
    <property type="project" value="UniProtKB-KW"/>
</dbReference>
<organism evidence="5 6">
    <name type="scientific">Luteococcus sanguinis</name>
    <dbReference type="NCBI Taxonomy" id="174038"/>
    <lineage>
        <taxon>Bacteria</taxon>
        <taxon>Bacillati</taxon>
        <taxon>Actinomycetota</taxon>
        <taxon>Actinomycetes</taxon>
        <taxon>Propionibacteriales</taxon>
        <taxon>Propionibacteriaceae</taxon>
        <taxon>Luteococcus</taxon>
    </lineage>
</organism>
<dbReference type="Gene3D" id="3.40.50.2000">
    <property type="entry name" value="Glycogen Phosphorylase B"/>
    <property type="match status" value="2"/>
</dbReference>
<dbReference type="InterPro" id="IPR028098">
    <property type="entry name" value="Glyco_trans_4-like_N"/>
</dbReference>